<dbReference type="CDD" id="cd00590">
    <property type="entry name" value="RRM_SF"/>
    <property type="match status" value="1"/>
</dbReference>
<dbReference type="CDD" id="cd01650">
    <property type="entry name" value="RT_nLTR_like"/>
    <property type="match status" value="1"/>
</dbReference>
<evidence type="ECO:0000259" key="2">
    <source>
        <dbReference type="PROSITE" id="PS50102"/>
    </source>
</evidence>
<dbReference type="GO" id="GO:0003723">
    <property type="term" value="F:RNA binding"/>
    <property type="evidence" value="ECO:0007669"/>
    <property type="project" value="UniProtKB-UniRule"/>
</dbReference>
<dbReference type="InterPro" id="IPR000504">
    <property type="entry name" value="RRM_dom"/>
</dbReference>
<organism evidence="3 4">
    <name type="scientific">Actinidia rufa</name>
    <dbReference type="NCBI Taxonomy" id="165716"/>
    <lineage>
        <taxon>Eukaryota</taxon>
        <taxon>Viridiplantae</taxon>
        <taxon>Streptophyta</taxon>
        <taxon>Embryophyta</taxon>
        <taxon>Tracheophyta</taxon>
        <taxon>Spermatophyta</taxon>
        <taxon>Magnoliopsida</taxon>
        <taxon>eudicotyledons</taxon>
        <taxon>Gunneridae</taxon>
        <taxon>Pentapetalae</taxon>
        <taxon>asterids</taxon>
        <taxon>Ericales</taxon>
        <taxon>Actinidiaceae</taxon>
        <taxon>Actinidia</taxon>
    </lineage>
</organism>
<dbReference type="Pfam" id="PF13966">
    <property type="entry name" value="zf-RVT"/>
    <property type="match status" value="1"/>
</dbReference>
<reference evidence="3 4" key="1">
    <citation type="submission" date="2019-07" db="EMBL/GenBank/DDBJ databases">
        <title>De Novo Assembly of kiwifruit Actinidia rufa.</title>
        <authorList>
            <person name="Sugita-Konishi S."/>
            <person name="Sato K."/>
            <person name="Mori E."/>
            <person name="Abe Y."/>
            <person name="Kisaki G."/>
            <person name="Hamano K."/>
            <person name="Suezawa K."/>
            <person name="Otani M."/>
            <person name="Fukuda T."/>
            <person name="Manabe T."/>
            <person name="Gomi K."/>
            <person name="Tabuchi M."/>
            <person name="Akimitsu K."/>
            <person name="Kataoka I."/>
        </authorList>
    </citation>
    <scope>NUCLEOTIDE SEQUENCE [LARGE SCALE GENOMIC DNA]</scope>
    <source>
        <strain evidence="4">cv. Fuchu</strain>
    </source>
</reference>
<keyword evidence="1" id="KW-0694">RNA-binding</keyword>
<evidence type="ECO:0000256" key="1">
    <source>
        <dbReference type="PROSITE-ProRule" id="PRU00176"/>
    </source>
</evidence>
<protein>
    <recommendedName>
        <fullName evidence="2">RRM domain-containing protein</fullName>
    </recommendedName>
</protein>
<dbReference type="Proteomes" id="UP000585474">
    <property type="component" value="Unassembled WGS sequence"/>
</dbReference>
<gene>
    <name evidence="3" type="ORF">Acr_18g0002910</name>
</gene>
<dbReference type="Gene3D" id="3.60.10.10">
    <property type="entry name" value="Endonuclease/exonuclease/phosphatase"/>
    <property type="match status" value="1"/>
</dbReference>
<dbReference type="OrthoDB" id="428918at2759"/>
<dbReference type="Pfam" id="PF00076">
    <property type="entry name" value="RRM_1"/>
    <property type="match status" value="1"/>
</dbReference>
<dbReference type="PANTHER" id="PTHR33116:SF75">
    <property type="entry name" value="RIBONUCLEASE H PROTEIN"/>
    <property type="match status" value="1"/>
</dbReference>
<dbReference type="InterPro" id="IPR026960">
    <property type="entry name" value="RVT-Znf"/>
</dbReference>
<dbReference type="SUPFAM" id="SSF56219">
    <property type="entry name" value="DNase I-like"/>
    <property type="match status" value="1"/>
</dbReference>
<dbReference type="Pfam" id="PF00078">
    <property type="entry name" value="RVT_1"/>
    <property type="match status" value="1"/>
</dbReference>
<name>A0A7J0G5R0_9ERIC</name>
<keyword evidence="4" id="KW-1185">Reference proteome</keyword>
<dbReference type="InterPro" id="IPR036691">
    <property type="entry name" value="Endo/exonu/phosph_ase_sf"/>
</dbReference>
<sequence length="1665" mass="188399">MKSQCYIEPAIPTHLNHQSTIGPYIPSHHVKAPNNLNQQLSFAPGNDIQHHFPSIPFNSNHRCAPPHFKLPYQSSAYKYQHPIPPLSPMSPNFNPNARYDAQKEVWNPRSRTEQGKQDRERGGWTPVINKHTRKKMNISGNVEVITLFIDNLPNPVDKNWLMKTFSKFGKIRDVFIPLKRNISGNRFGFVRFECPIAANRAIRTLNGTWSYDKQLGVKIAGYSRNINHSSRPNAGICPIGGSNNNNSKFGEKKDGKSFAEVVVGIKKNGEKLVSIKGKTDGAGWLSRSAVGKLNVPVDNALITEAFHDEGIKQVQVRSMGAASTSRVVWLNCTGIPLEAWCFSTFKSIGSQWGNVLTLDRETSNRVSFNKGRILIETEYNFEIDCWINVEVRGRNYRVRIREEAFTDVKGIGEKTAVVPMVSGGESELELEEDSEDEGTDDITNKFQEEIHVGGIFDRLNKDLVVGKHQSISEKHKQGIGFTETVSTSNEEVDESQHKLKKGVQVACFPVDSNTPIPSEPSEATTTSGDEGLVMINGLKFNGEVVVPEKNTNGLEIVIGPFDKDPDVRFRNKESIHFQTVDREESSKFNETGNEETIKEMGRQLKIRALRKSRRKLIVDLLATQDEIAKSKSVDEIYQFTGSREMIESTDLDSAGATASTEGINQRNAVIIREAEETIKLGKILGIKFKGNEMEVCQKLIQMELSDNGNAVEAVGADGICCIVNVYAPNDTGERKLLWEELLQLKISFTDPWCLGGDLNEVRADAERSGYLNPSPGMEDLIEFIDVAELHDLPLWGLPRPISDHCPILISDEEKDWGPKIFRFMDAWLSHPKFMPIVKDVWENTIVNGWAGFRILKKMQALKSKLKIWNVEGFGNINIKLQAVEEKIHNLEMIEESRALDVKSRVNWIKLGDKNTRFFQASAAARYRENFIGSVVEVEGTWLEEPLDIKTTAVNFFSKLFNEEEWQRPSLEGDLLLSLDEDAIDSLESPFLEEEVVQVVKECDNLKAPGPDGFNFSFVKKAWSILKNDCLLLFKEFHSKGRLVKGLNATFLALIPKVEGPTSFQEYRPISMVGWVYKLLAKVLAARLKRVLPSVISESQSASIGGRQILDGVLIANEIIEGWKSSKKQGLIFKIDFAKAYDCVNWGFLMDMFKMMGCGKKWCSWIQECISTVSISILINGSATSDFKTKRGIRQSDPLFPFLFNIVAEGLNVLFQRAKDAELIKGVSFGRAEECAELLKCKSGELPFSYLGLPLGADPSRIATWQPVVERFKKRLTFWKRNLLALGGRITFIKSTLTNLPIYFMSLFKMPVIVANKLEKLQRQFLWGEGEEKQKIHWISWDSIARKKSMGGLGIRRLLALNSALLVRWWWRFGTDKQSLWLKVIKAKYGYSENAWLPSAPSSIASSKVWGNISSIGLAAIGVSDILNTGFYIHVGSGDNISFWNDIWCDQRSLKDTFPRLYSLSNNKEASTSDLLHNSEEVKWNLSFRRNLFVWEEELLIQLQQILDGMIISNSKAEELRWRWDKSGLFSIKSFYDKWESDALQDNPTGRYINLIWRNIYPYRVEVFAWMAVQGKIATRLNLINRGIPINGGNGICPLCNASMESVDHLLLLCNFSWSIWSQCLQWWGCSWVCPATIFDLMVGWFSNSFKEVEKACWEAIFFAIM</sequence>
<dbReference type="PANTHER" id="PTHR33116">
    <property type="entry name" value="REVERSE TRANSCRIPTASE ZINC-BINDING DOMAIN-CONTAINING PROTEIN-RELATED-RELATED"/>
    <property type="match status" value="1"/>
</dbReference>
<proteinExistence type="predicted"/>
<evidence type="ECO:0000313" key="3">
    <source>
        <dbReference type="EMBL" id="GFZ06121.1"/>
    </source>
</evidence>
<dbReference type="EMBL" id="BJWL01000018">
    <property type="protein sequence ID" value="GFZ06121.1"/>
    <property type="molecule type" value="Genomic_DNA"/>
</dbReference>
<dbReference type="PROSITE" id="PS50102">
    <property type="entry name" value="RRM"/>
    <property type="match status" value="1"/>
</dbReference>
<dbReference type="InterPro" id="IPR035979">
    <property type="entry name" value="RBD_domain_sf"/>
</dbReference>
<evidence type="ECO:0000313" key="4">
    <source>
        <dbReference type="Proteomes" id="UP000585474"/>
    </source>
</evidence>
<dbReference type="InterPro" id="IPR000477">
    <property type="entry name" value="RT_dom"/>
</dbReference>
<dbReference type="InterPro" id="IPR012677">
    <property type="entry name" value="Nucleotide-bd_a/b_plait_sf"/>
</dbReference>
<comment type="caution">
    <text evidence="3">The sequence shown here is derived from an EMBL/GenBank/DDBJ whole genome shotgun (WGS) entry which is preliminary data.</text>
</comment>
<dbReference type="Gene3D" id="3.30.70.330">
    <property type="match status" value="1"/>
</dbReference>
<feature type="domain" description="RRM" evidence="2">
    <location>
        <begin position="145"/>
        <end position="222"/>
    </location>
</feature>
<dbReference type="SUPFAM" id="SSF54928">
    <property type="entry name" value="RNA-binding domain, RBD"/>
    <property type="match status" value="1"/>
</dbReference>
<dbReference type="SMART" id="SM00360">
    <property type="entry name" value="RRM"/>
    <property type="match status" value="1"/>
</dbReference>
<accession>A0A7J0G5R0</accession>